<reference evidence="1 2" key="1">
    <citation type="journal article" date="2015" name="Nature">
        <title>rRNA introns, odd ribosomes, and small enigmatic genomes across a large radiation of phyla.</title>
        <authorList>
            <person name="Brown C.T."/>
            <person name="Hug L.A."/>
            <person name="Thomas B.C."/>
            <person name="Sharon I."/>
            <person name="Castelle C.J."/>
            <person name="Singh A."/>
            <person name="Wilkins M.J."/>
            <person name="Williams K.H."/>
            <person name="Banfield J.F."/>
        </authorList>
    </citation>
    <scope>NUCLEOTIDE SEQUENCE [LARGE SCALE GENOMIC DNA]</scope>
</reference>
<protein>
    <submittedName>
        <fullName evidence="1">Uncharacterized protein</fullName>
    </submittedName>
</protein>
<proteinExistence type="predicted"/>
<dbReference type="EMBL" id="LBZK01000016">
    <property type="protein sequence ID" value="KKR70854.1"/>
    <property type="molecule type" value="Genomic_DNA"/>
</dbReference>
<evidence type="ECO:0000313" key="1">
    <source>
        <dbReference type="EMBL" id="KKR70854.1"/>
    </source>
</evidence>
<dbReference type="STRING" id="1618563.UU12_C0016G0013"/>
<dbReference type="Proteomes" id="UP000034562">
    <property type="component" value="Unassembled WGS sequence"/>
</dbReference>
<comment type="caution">
    <text evidence="1">The sequence shown here is derived from an EMBL/GenBank/DDBJ whole genome shotgun (WGS) entry which is preliminary data.</text>
</comment>
<gene>
    <name evidence="1" type="ORF">UU12_C0016G0013</name>
</gene>
<name>A0A0G0T1E6_9BACT</name>
<accession>A0A0G0T1E6</accession>
<evidence type="ECO:0000313" key="2">
    <source>
        <dbReference type="Proteomes" id="UP000034562"/>
    </source>
</evidence>
<organism evidence="1 2">
    <name type="scientific">Candidatus Woesebacteria bacterium GW2011_GWA2_40_7b</name>
    <dbReference type="NCBI Taxonomy" id="1618563"/>
    <lineage>
        <taxon>Bacteria</taxon>
        <taxon>Candidatus Woeseibacteriota</taxon>
    </lineage>
</organism>
<sequence length="159" mass="17763">MDPQVPTENSPTVTPLPNNHLVTILSTTPATELECVEKESLNCANEPELSYECTTEYQDWAVTNCPGWEEEQFCGGITGRVCPEGYSCKLDGNYPDAGGVCTKLIEQIPPISKSELLMGWYYGTKDQKKKNTPTTWVYTEAGKSSCWHKINTQCRFLPD</sequence>
<dbReference type="AlphaFoldDB" id="A0A0G0T1E6"/>